<sequence length="351" mass="38214">MRHGGTVVPGSCFLPEFLKVRVYLPPAFIAHNPDLHPAICDIVQHFIETVAVRTAEKWSPRAKRTLNYSMTQKGRPVPNPFPSVSIPLPEEGAACYMFFGGPSVHDSIYHSSPPPPIVSISHNRSTSPSPSNSSDMYAVKSLSDSDCTILGLQEDISALQKANEALCIELQAAYDRLHILEKQLIEARTIVPTHVPSTPARAFNTYSGISKTPTHVPKTPTRDVKKVTARRKTPLRSAFETPSHTHASPAPAASLRSPFSGAGSFWVLSPSISTADLFDDPTDSFLMLPVCLEQHNMSSLLPKIQEIAAYHPTEVHFDALVNLGLLNKIAQKIAAIMAIDASVLSKQDLSV</sequence>
<name>A0ACB8H9D0_PSICU</name>
<evidence type="ECO:0000313" key="2">
    <source>
        <dbReference type="Proteomes" id="UP000664032"/>
    </source>
</evidence>
<accession>A0ACB8H9D0</accession>
<reference evidence="1" key="1">
    <citation type="submission" date="2021-10" db="EMBL/GenBank/DDBJ databases">
        <title>Psilocybe cubensis genome.</title>
        <authorList>
            <person name="Mckernan K.J."/>
            <person name="Crawford S."/>
            <person name="Trippe A."/>
            <person name="Kane L.T."/>
            <person name="Mclaughlin S."/>
        </authorList>
    </citation>
    <scope>NUCLEOTIDE SEQUENCE</scope>
    <source>
        <strain evidence="1">MGC-MH-2018</strain>
    </source>
</reference>
<protein>
    <submittedName>
        <fullName evidence="1">Uncharacterized protein</fullName>
    </submittedName>
</protein>
<keyword evidence="2" id="KW-1185">Reference proteome</keyword>
<dbReference type="EMBL" id="JAFIQS020000003">
    <property type="protein sequence ID" value="KAH9483799.1"/>
    <property type="molecule type" value="Genomic_DNA"/>
</dbReference>
<gene>
    <name evidence="1" type="ORF">JR316_0003276</name>
</gene>
<organism evidence="1 2">
    <name type="scientific">Psilocybe cubensis</name>
    <name type="common">Psychedelic mushroom</name>
    <name type="synonym">Stropharia cubensis</name>
    <dbReference type="NCBI Taxonomy" id="181762"/>
    <lineage>
        <taxon>Eukaryota</taxon>
        <taxon>Fungi</taxon>
        <taxon>Dikarya</taxon>
        <taxon>Basidiomycota</taxon>
        <taxon>Agaricomycotina</taxon>
        <taxon>Agaricomycetes</taxon>
        <taxon>Agaricomycetidae</taxon>
        <taxon>Agaricales</taxon>
        <taxon>Agaricineae</taxon>
        <taxon>Strophariaceae</taxon>
        <taxon>Psilocybe</taxon>
    </lineage>
</organism>
<evidence type="ECO:0000313" key="1">
    <source>
        <dbReference type="EMBL" id="KAH9483799.1"/>
    </source>
</evidence>
<proteinExistence type="predicted"/>
<comment type="caution">
    <text evidence="1">The sequence shown here is derived from an EMBL/GenBank/DDBJ whole genome shotgun (WGS) entry which is preliminary data.</text>
</comment>
<dbReference type="Proteomes" id="UP000664032">
    <property type="component" value="Unassembled WGS sequence"/>
</dbReference>